<dbReference type="InterPro" id="IPR007627">
    <property type="entry name" value="RNA_pol_sigma70_r2"/>
</dbReference>
<dbReference type="EMBL" id="PFBK01000008">
    <property type="protein sequence ID" value="PIR83574.1"/>
    <property type="molecule type" value="Genomic_DNA"/>
</dbReference>
<protein>
    <recommendedName>
        <fullName evidence="5">RNA polymerase sigma-70 region 2 domain-containing protein</fullName>
    </recommendedName>
</protein>
<reference evidence="4" key="1">
    <citation type="submission" date="2017-09" db="EMBL/GenBank/DDBJ databases">
        <title>Depth-based differentiation of microbial function through sediment-hosted aquifers and enrichment of novel symbionts in the deep terrestrial subsurface.</title>
        <authorList>
            <person name="Probst A.J."/>
            <person name="Ladd B."/>
            <person name="Jarett J.K."/>
            <person name="Geller-Mcgrath D.E."/>
            <person name="Sieber C.M.K."/>
            <person name="Emerson J.B."/>
            <person name="Anantharaman K."/>
            <person name="Thomas B.C."/>
            <person name="Malmstrom R."/>
            <person name="Stieglmeier M."/>
            <person name="Klingl A."/>
            <person name="Woyke T."/>
            <person name="Ryan C.M."/>
            <person name="Banfield J.F."/>
        </authorList>
    </citation>
    <scope>NUCLEOTIDE SEQUENCE [LARGE SCALE GENOMIC DNA]</scope>
</reference>
<dbReference type="Proteomes" id="UP000231192">
    <property type="component" value="Unassembled WGS sequence"/>
</dbReference>
<evidence type="ECO:0000313" key="4">
    <source>
        <dbReference type="Proteomes" id="UP000231192"/>
    </source>
</evidence>
<proteinExistence type="predicted"/>
<dbReference type="AlphaFoldDB" id="A0A2H0UAX2"/>
<dbReference type="GO" id="GO:0006352">
    <property type="term" value="P:DNA-templated transcription initiation"/>
    <property type="evidence" value="ECO:0007669"/>
    <property type="project" value="InterPro"/>
</dbReference>
<dbReference type="InterPro" id="IPR050239">
    <property type="entry name" value="Sigma-70_RNA_pol_init_factors"/>
</dbReference>
<dbReference type="InterPro" id="IPR014284">
    <property type="entry name" value="RNA_pol_sigma-70_dom"/>
</dbReference>
<evidence type="ECO:0000259" key="1">
    <source>
        <dbReference type="Pfam" id="PF00140"/>
    </source>
</evidence>
<dbReference type="SUPFAM" id="SSF88659">
    <property type="entry name" value="Sigma3 and sigma4 domains of RNA polymerase sigma factors"/>
    <property type="match status" value="2"/>
</dbReference>
<dbReference type="InterPro" id="IPR009042">
    <property type="entry name" value="RNA_pol_sigma70_r1_2"/>
</dbReference>
<dbReference type="GO" id="GO:0016987">
    <property type="term" value="F:sigma factor activity"/>
    <property type="evidence" value="ECO:0007669"/>
    <property type="project" value="InterPro"/>
</dbReference>
<organism evidence="3 4">
    <name type="scientific">Candidatus Kaiserbacteria bacterium CG10_big_fil_rev_8_21_14_0_10_51_14</name>
    <dbReference type="NCBI Taxonomy" id="1974610"/>
    <lineage>
        <taxon>Bacteria</taxon>
        <taxon>Candidatus Kaiseribacteriota</taxon>
    </lineage>
</organism>
<dbReference type="SUPFAM" id="SSF88946">
    <property type="entry name" value="Sigma2 domain of RNA polymerase sigma factors"/>
    <property type="match status" value="1"/>
</dbReference>
<dbReference type="PANTHER" id="PTHR30603:SF47">
    <property type="entry name" value="RNA POLYMERASE SIGMA FACTOR SIGD, CHLOROPLASTIC"/>
    <property type="match status" value="1"/>
</dbReference>
<evidence type="ECO:0000259" key="2">
    <source>
        <dbReference type="Pfam" id="PF04542"/>
    </source>
</evidence>
<evidence type="ECO:0008006" key="5">
    <source>
        <dbReference type="Google" id="ProtNLM"/>
    </source>
</evidence>
<gene>
    <name evidence="3" type="ORF">COU18_02725</name>
</gene>
<dbReference type="InterPro" id="IPR013325">
    <property type="entry name" value="RNA_pol_sigma_r2"/>
</dbReference>
<sequence>MVEKMPKHPERSTDAYTGEIRKIELLTAEEERELGRRIVEHDDNEARKELVRRHLRFAKAYAKREFNRLAPSRRHGISDDDFTQLANVGLMEAAERFDYRKARFATYAKWWMRSSMTHALEKTRLIQAPANIRDVIIHINRASHGFVNRHNRLPTAQELAAATGYSEGRIETALQVLRTKIAHFDQPMPGREEESESLGDTIADNSLTAEQLLMARDEMQKARLHIQDIMRRLEKYATLAQVSAFKAVYGPDGYGDRKSIVEVAATLGMSKQNVQQTLKAAWTHLRYRGPIGWGQDPLTKERERVEMLESLLEGESK</sequence>
<dbReference type="PANTHER" id="PTHR30603">
    <property type="entry name" value="RNA POLYMERASE SIGMA FACTOR RPO"/>
    <property type="match status" value="1"/>
</dbReference>
<evidence type="ECO:0000313" key="3">
    <source>
        <dbReference type="EMBL" id="PIR83574.1"/>
    </source>
</evidence>
<feature type="domain" description="RNA polymerase sigma-70 region 2" evidence="2">
    <location>
        <begin position="50"/>
        <end position="124"/>
    </location>
</feature>
<name>A0A2H0UAX2_9BACT</name>
<dbReference type="Gene3D" id="1.20.140.160">
    <property type="match status" value="1"/>
</dbReference>
<dbReference type="GO" id="GO:0003677">
    <property type="term" value="F:DNA binding"/>
    <property type="evidence" value="ECO:0007669"/>
    <property type="project" value="InterPro"/>
</dbReference>
<accession>A0A2H0UAX2</accession>
<comment type="caution">
    <text evidence="3">The sequence shown here is derived from an EMBL/GenBank/DDBJ whole genome shotgun (WGS) entry which is preliminary data.</text>
</comment>
<feature type="domain" description="RNA polymerase sigma-70 region 1.2" evidence="1">
    <location>
        <begin position="12"/>
        <end position="43"/>
    </location>
</feature>
<dbReference type="NCBIfam" id="TIGR02937">
    <property type="entry name" value="sigma70-ECF"/>
    <property type="match status" value="1"/>
</dbReference>
<dbReference type="Gene3D" id="1.20.120.1810">
    <property type="match status" value="1"/>
</dbReference>
<dbReference type="Pfam" id="PF04542">
    <property type="entry name" value="Sigma70_r2"/>
    <property type="match status" value="1"/>
</dbReference>
<dbReference type="InterPro" id="IPR013324">
    <property type="entry name" value="RNA_pol_sigma_r3/r4-like"/>
</dbReference>
<dbReference type="Pfam" id="PF00140">
    <property type="entry name" value="Sigma70_r1_2"/>
    <property type="match status" value="1"/>
</dbReference>